<dbReference type="AlphaFoldDB" id="A0A238D3A9"/>
<dbReference type="PANTHER" id="PTHR43359:SF1">
    <property type="entry name" value="FORMATE HYDROGENLYASE SUBUNIT 4-RELATED"/>
    <property type="match status" value="1"/>
</dbReference>
<name>A0A238D3A9_THIDL</name>
<keyword evidence="1" id="KW-0472">Membrane</keyword>
<protein>
    <submittedName>
        <fullName evidence="2">Uncharacterized protein</fullName>
    </submittedName>
</protein>
<dbReference type="EMBL" id="FLMQ01000055">
    <property type="protein sequence ID" value="SBP87733.1"/>
    <property type="molecule type" value="Genomic_DNA"/>
</dbReference>
<accession>A0A238D3A9</accession>
<keyword evidence="1" id="KW-1133">Transmembrane helix</keyword>
<sequence length="222" mass="24425">MEFAATAIGASRGLMTPTQWPRHAAGDPPGRSRCKHKPYGNQTIAQILAIVLLCPLLHGFIATMEEKVQRGAGPRPLQPCRDLAKWLRKEIVVPQTASRIFWAAPAVAFSATLTAPVLILAQLPLGLVWRRRRFAVRRAPRAPEKTTTIPMACATLWTARQAPLAAPPAFFDLQDVAWFPFTSPFSPSWAHSPAMGSLSSCRTCWATPFRSPPCRSTCWGRS</sequence>
<keyword evidence="3" id="KW-1185">Reference proteome</keyword>
<feature type="transmembrane region" description="Helical" evidence="1">
    <location>
        <begin position="100"/>
        <end position="129"/>
    </location>
</feature>
<evidence type="ECO:0000313" key="2">
    <source>
        <dbReference type="EMBL" id="SBP87733.1"/>
    </source>
</evidence>
<keyword evidence="1" id="KW-0812">Transmembrane</keyword>
<organism evidence="2 3">
    <name type="scientific">Thiomonas delicata</name>
    <name type="common">Thiomonas cuprina</name>
    <dbReference type="NCBI Taxonomy" id="364030"/>
    <lineage>
        <taxon>Bacteria</taxon>
        <taxon>Pseudomonadati</taxon>
        <taxon>Pseudomonadota</taxon>
        <taxon>Betaproteobacteria</taxon>
        <taxon>Burkholderiales</taxon>
        <taxon>Thiomonas</taxon>
    </lineage>
</organism>
<dbReference type="Proteomes" id="UP000214566">
    <property type="component" value="Unassembled WGS sequence"/>
</dbReference>
<feature type="transmembrane region" description="Helical" evidence="1">
    <location>
        <begin position="43"/>
        <end position="61"/>
    </location>
</feature>
<dbReference type="PANTHER" id="PTHR43359">
    <property type="entry name" value="FORMATE HYDROGENLYASE SUBUNIT 4"/>
    <property type="match status" value="1"/>
</dbReference>
<gene>
    <name evidence="2" type="ORF">THIARS_60446</name>
</gene>
<evidence type="ECO:0000313" key="3">
    <source>
        <dbReference type="Proteomes" id="UP000214566"/>
    </source>
</evidence>
<dbReference type="InterPro" id="IPR052561">
    <property type="entry name" value="ComplexI_Subunit1"/>
</dbReference>
<dbReference type="GO" id="GO:0005886">
    <property type="term" value="C:plasma membrane"/>
    <property type="evidence" value="ECO:0007669"/>
    <property type="project" value="TreeGrafter"/>
</dbReference>
<reference evidence="2 3" key="1">
    <citation type="submission" date="2016-06" db="EMBL/GenBank/DDBJ databases">
        <authorList>
            <person name="Kjaerup R.B."/>
            <person name="Dalgaard T.S."/>
            <person name="Juul-Madsen H.R."/>
        </authorList>
    </citation>
    <scope>NUCLEOTIDE SEQUENCE [LARGE SCALE GENOMIC DNA]</scope>
    <source>
        <strain evidence="2 3">DSM 16361</strain>
    </source>
</reference>
<evidence type="ECO:0000256" key="1">
    <source>
        <dbReference type="SAM" id="Phobius"/>
    </source>
</evidence>
<proteinExistence type="predicted"/>